<feature type="disulfide bond" evidence="15">
    <location>
        <begin position="40"/>
        <end position="58"/>
    </location>
</feature>
<dbReference type="GO" id="GO:0006874">
    <property type="term" value="P:intracellular calcium ion homeostasis"/>
    <property type="evidence" value="ECO:0007669"/>
    <property type="project" value="UniProtKB-ARBA"/>
</dbReference>
<evidence type="ECO:0000256" key="13">
    <source>
        <dbReference type="ARBA" id="ARBA00032719"/>
    </source>
</evidence>
<evidence type="ECO:0000256" key="10">
    <source>
        <dbReference type="ARBA" id="ARBA00023170"/>
    </source>
</evidence>
<evidence type="ECO:0000259" key="19">
    <source>
        <dbReference type="PROSITE" id="PS50050"/>
    </source>
</evidence>
<evidence type="ECO:0000256" key="3">
    <source>
        <dbReference type="ARBA" id="ARBA00022692"/>
    </source>
</evidence>
<keyword evidence="3 17" id="KW-0812">Transmembrane</keyword>
<feature type="domain" description="TNFR-Cys" evidence="19">
    <location>
        <begin position="24"/>
        <end position="58"/>
    </location>
</feature>
<dbReference type="SMART" id="SM00208">
    <property type="entry name" value="TNFR"/>
    <property type="match status" value="4"/>
</dbReference>
<dbReference type="KEGG" id="muo:115476657"/>
<comment type="subcellular location">
    <subcellularLocation>
        <location evidence="1">Membrane</location>
        <topology evidence="1">Single-pass type I membrane protein</topology>
    </subcellularLocation>
</comment>
<keyword evidence="20" id="KW-1185">Reference proteome</keyword>
<evidence type="ECO:0000256" key="17">
    <source>
        <dbReference type="SAM" id="Phobius"/>
    </source>
</evidence>
<dbReference type="InParanoid" id="A0A6P7YNY9"/>
<keyword evidence="10 21" id="KW-0675">Receptor</keyword>
<feature type="repeat" description="TNFR-Cys" evidence="15">
    <location>
        <begin position="24"/>
        <end position="58"/>
    </location>
</feature>
<dbReference type="Gene3D" id="2.10.50.10">
    <property type="entry name" value="Tumor Necrosis Factor Receptor, subunit A, domain 2"/>
    <property type="match status" value="2"/>
</dbReference>
<dbReference type="FunFam" id="2.10.50.10:FF:000041">
    <property type="entry name" value="Tumor necrosis factor receptor superfamily member 5"/>
    <property type="match status" value="1"/>
</dbReference>
<evidence type="ECO:0000256" key="8">
    <source>
        <dbReference type="ARBA" id="ARBA00023136"/>
    </source>
</evidence>
<evidence type="ECO:0000256" key="16">
    <source>
        <dbReference type="SAM" id="MobiDB-lite"/>
    </source>
</evidence>
<evidence type="ECO:0000256" key="4">
    <source>
        <dbReference type="ARBA" id="ARBA00022729"/>
    </source>
</evidence>
<dbReference type="GO" id="GO:0051094">
    <property type="term" value="P:positive regulation of developmental process"/>
    <property type="evidence" value="ECO:0007669"/>
    <property type="project" value="UniProtKB-ARBA"/>
</dbReference>
<dbReference type="GO" id="GO:0051240">
    <property type="term" value="P:positive regulation of multicellular organismal process"/>
    <property type="evidence" value="ECO:0007669"/>
    <property type="project" value="UniProtKB-ARBA"/>
</dbReference>
<evidence type="ECO:0000313" key="20">
    <source>
        <dbReference type="Proteomes" id="UP000515156"/>
    </source>
</evidence>
<dbReference type="FunCoup" id="A0A6P7YNY9">
    <property type="interactions" value="581"/>
</dbReference>
<gene>
    <name evidence="21" type="primary">CD40</name>
</gene>
<evidence type="ECO:0000256" key="6">
    <source>
        <dbReference type="ARBA" id="ARBA00022859"/>
    </source>
</evidence>
<dbReference type="GO" id="GO:0009897">
    <property type="term" value="C:external side of plasma membrane"/>
    <property type="evidence" value="ECO:0007669"/>
    <property type="project" value="InterPro"/>
</dbReference>
<dbReference type="GO" id="GO:0045935">
    <property type="term" value="P:positive regulation of nucleobase-containing compound metabolic process"/>
    <property type="evidence" value="ECO:0007669"/>
    <property type="project" value="UniProtKB-ARBA"/>
</dbReference>
<dbReference type="Proteomes" id="UP000515156">
    <property type="component" value="Chromosome 8"/>
</dbReference>
<feature type="signal peptide" evidence="18">
    <location>
        <begin position="1"/>
        <end position="22"/>
    </location>
</feature>
<dbReference type="InterPro" id="IPR052135">
    <property type="entry name" value="TNFRSF5"/>
</dbReference>
<dbReference type="RefSeq" id="XP_030069007.1">
    <property type="nucleotide sequence ID" value="XM_030213147.1"/>
</dbReference>
<comment type="function">
    <text evidence="14">Receptor for TNFSF5/CD40LG. Transduces TRAF6- and MAP3K8-mediated signals that activate ERK in macrophages and B cells, leading to induction of immunoglobulin secretion.</text>
</comment>
<evidence type="ECO:0000256" key="12">
    <source>
        <dbReference type="ARBA" id="ARBA00031089"/>
    </source>
</evidence>
<evidence type="ECO:0000256" key="18">
    <source>
        <dbReference type="SAM" id="SignalP"/>
    </source>
</evidence>
<evidence type="ECO:0000256" key="11">
    <source>
        <dbReference type="ARBA" id="ARBA00023180"/>
    </source>
</evidence>
<evidence type="ECO:0000256" key="1">
    <source>
        <dbReference type="ARBA" id="ARBA00004479"/>
    </source>
</evidence>
<evidence type="ECO:0000256" key="15">
    <source>
        <dbReference type="PROSITE-ProRule" id="PRU00206"/>
    </source>
</evidence>
<dbReference type="OrthoDB" id="9932129at2759"/>
<dbReference type="InterPro" id="IPR020435">
    <property type="entry name" value="TNFR_5"/>
</dbReference>
<dbReference type="PROSITE" id="PS50050">
    <property type="entry name" value="TNFR_NGFR_2"/>
    <property type="match status" value="1"/>
</dbReference>
<keyword evidence="7 17" id="KW-1133">Transmembrane helix</keyword>
<dbReference type="GO" id="GO:0038023">
    <property type="term" value="F:signaling receptor activity"/>
    <property type="evidence" value="ECO:0007669"/>
    <property type="project" value="InterPro"/>
</dbReference>
<dbReference type="Pfam" id="PF00020">
    <property type="entry name" value="TNFR_c6"/>
    <property type="match status" value="2"/>
</dbReference>
<feature type="region of interest" description="Disordered" evidence="16">
    <location>
        <begin position="255"/>
        <end position="279"/>
    </location>
</feature>
<dbReference type="GO" id="GO:0035631">
    <property type="term" value="C:CD40 receptor complex"/>
    <property type="evidence" value="ECO:0007669"/>
    <property type="project" value="TreeGrafter"/>
</dbReference>
<evidence type="ECO:0000256" key="14">
    <source>
        <dbReference type="ARBA" id="ARBA00045871"/>
    </source>
</evidence>
<dbReference type="GO" id="GO:0002768">
    <property type="term" value="P:immune response-regulating cell surface receptor signaling pathway"/>
    <property type="evidence" value="ECO:0007669"/>
    <property type="project" value="TreeGrafter"/>
</dbReference>
<evidence type="ECO:0000256" key="2">
    <source>
        <dbReference type="ARBA" id="ARBA00015766"/>
    </source>
</evidence>
<sequence>MELRYLFCLLFSGSLQFYPVFSLTCDTMEYENAGRCCKKCSPGYKIDSDCTDTTETQCKACSNGEYQATWNQEKACHLHRYCDNNAGLIVKTQGTDVIDTMCECVTGRHCSSEECATCVKDTPCGLGFGVVQRATQSSDTKCEACPPGAFSNISSSVEPCSNFTRCENLGMVMKKHGTNVSDVICETRLHPGIIAAVIVVSALAVTAVLLIILRYRSCVKKKIQFRDPPAEKKVMIPVEAGLDEFELPHQAPVQETLSGQQPVVQEEGKDSRMPQQEIE</sequence>
<dbReference type="PANTHER" id="PTHR46875:SF1">
    <property type="entry name" value="TUMOR NECROSIS FACTOR RECEPTOR SUPERFAMILY MEMBER 5"/>
    <property type="match status" value="1"/>
</dbReference>
<evidence type="ECO:0000256" key="5">
    <source>
        <dbReference type="ARBA" id="ARBA00022737"/>
    </source>
</evidence>
<dbReference type="GeneID" id="115476657"/>
<keyword evidence="9 15" id="KW-1015">Disulfide bond</keyword>
<keyword evidence="6" id="KW-0391">Immunity</keyword>
<organism evidence="20 21">
    <name type="scientific">Microcaecilia unicolor</name>
    <dbReference type="NCBI Taxonomy" id="1415580"/>
    <lineage>
        <taxon>Eukaryota</taxon>
        <taxon>Metazoa</taxon>
        <taxon>Chordata</taxon>
        <taxon>Craniata</taxon>
        <taxon>Vertebrata</taxon>
        <taxon>Euteleostomi</taxon>
        <taxon>Amphibia</taxon>
        <taxon>Gymnophiona</taxon>
        <taxon>Siphonopidae</taxon>
        <taxon>Microcaecilia</taxon>
    </lineage>
</organism>
<dbReference type="PROSITE" id="PS00652">
    <property type="entry name" value="TNFR_NGFR_1"/>
    <property type="match status" value="1"/>
</dbReference>
<keyword evidence="8 17" id="KW-0472">Membrane</keyword>
<dbReference type="PRINTS" id="PR01922">
    <property type="entry name" value="TNFACTORR5"/>
</dbReference>
<feature type="transmembrane region" description="Helical" evidence="17">
    <location>
        <begin position="193"/>
        <end position="213"/>
    </location>
</feature>
<accession>A0A6P7YNY9</accession>
<dbReference type="CTD" id="958"/>
<evidence type="ECO:0000256" key="7">
    <source>
        <dbReference type="ARBA" id="ARBA00022989"/>
    </source>
</evidence>
<dbReference type="GO" id="GO:0006952">
    <property type="term" value="P:defense response"/>
    <property type="evidence" value="ECO:0007669"/>
    <property type="project" value="UniProtKB-ARBA"/>
</dbReference>
<protein>
    <recommendedName>
        <fullName evidence="2">Tumor necrosis factor receptor superfamily member 5</fullName>
    </recommendedName>
    <alternativeName>
        <fullName evidence="12">B-cell surface antigen CD40</fullName>
    </alternativeName>
    <alternativeName>
        <fullName evidence="13">CD40L receptor</fullName>
    </alternativeName>
</protein>
<dbReference type="GO" id="GO:0042113">
    <property type="term" value="P:B cell activation"/>
    <property type="evidence" value="ECO:0007669"/>
    <property type="project" value="InterPro"/>
</dbReference>
<dbReference type="InterPro" id="IPR001368">
    <property type="entry name" value="TNFR/NGFR_Cys_rich_reg"/>
</dbReference>
<comment type="caution">
    <text evidence="15">Lacks conserved residue(s) required for the propagation of feature annotation.</text>
</comment>
<dbReference type="GO" id="GO:0010557">
    <property type="term" value="P:positive regulation of macromolecule biosynthetic process"/>
    <property type="evidence" value="ECO:0007669"/>
    <property type="project" value="UniProtKB-ARBA"/>
</dbReference>
<feature type="disulfide bond" evidence="15">
    <location>
        <begin position="37"/>
        <end position="50"/>
    </location>
</feature>
<evidence type="ECO:0000313" key="21">
    <source>
        <dbReference type="RefSeq" id="XP_030069007.1"/>
    </source>
</evidence>
<keyword evidence="4 18" id="KW-0732">Signal</keyword>
<name>A0A6P7YNY9_9AMPH</name>
<evidence type="ECO:0000256" key="9">
    <source>
        <dbReference type="ARBA" id="ARBA00023157"/>
    </source>
</evidence>
<reference evidence="21" key="1">
    <citation type="submission" date="2025-08" db="UniProtKB">
        <authorList>
            <consortium name="RefSeq"/>
        </authorList>
    </citation>
    <scope>IDENTIFICATION</scope>
</reference>
<dbReference type="GO" id="GO:0010468">
    <property type="term" value="P:regulation of gene expression"/>
    <property type="evidence" value="ECO:0007669"/>
    <property type="project" value="UniProtKB-ARBA"/>
</dbReference>
<dbReference type="PANTHER" id="PTHR46875">
    <property type="entry name" value="TUMOR NECROSIS FACTOR RECEPTOR SUPERFAMILY MEMBER 5"/>
    <property type="match status" value="1"/>
</dbReference>
<keyword evidence="11" id="KW-0325">Glycoprotein</keyword>
<feature type="chain" id="PRO_5027880080" description="Tumor necrosis factor receptor superfamily member 5" evidence="18">
    <location>
        <begin position="23"/>
        <end position="279"/>
    </location>
</feature>
<keyword evidence="5" id="KW-0677">Repeat</keyword>
<proteinExistence type="predicted"/>
<dbReference type="AlphaFoldDB" id="A0A6P7YNY9"/>
<dbReference type="GO" id="GO:0023035">
    <property type="term" value="P:CD40 signaling pathway"/>
    <property type="evidence" value="ECO:0007669"/>
    <property type="project" value="UniProtKB-ARBA"/>
</dbReference>
<dbReference type="SUPFAM" id="SSF57586">
    <property type="entry name" value="TNF receptor-like"/>
    <property type="match status" value="3"/>
</dbReference>